<evidence type="ECO:0000256" key="1">
    <source>
        <dbReference type="ARBA" id="ARBA00009437"/>
    </source>
</evidence>
<feature type="domain" description="HTH lysR-type" evidence="5">
    <location>
        <begin position="1"/>
        <end position="58"/>
    </location>
</feature>
<dbReference type="PRINTS" id="PR00039">
    <property type="entry name" value="HTHLYSR"/>
</dbReference>
<evidence type="ECO:0000313" key="6">
    <source>
        <dbReference type="EMBL" id="SFT08242.1"/>
    </source>
</evidence>
<dbReference type="InterPro" id="IPR005119">
    <property type="entry name" value="LysR_subst-bd"/>
</dbReference>
<dbReference type="InterPro" id="IPR036390">
    <property type="entry name" value="WH_DNA-bd_sf"/>
</dbReference>
<keyword evidence="7" id="KW-1185">Reference proteome</keyword>
<organism evidence="6 7">
    <name type="scientific">Saccharopolyspora flava</name>
    <dbReference type="NCBI Taxonomy" id="95161"/>
    <lineage>
        <taxon>Bacteria</taxon>
        <taxon>Bacillati</taxon>
        <taxon>Actinomycetota</taxon>
        <taxon>Actinomycetes</taxon>
        <taxon>Pseudonocardiales</taxon>
        <taxon>Pseudonocardiaceae</taxon>
        <taxon>Saccharopolyspora</taxon>
    </lineage>
</organism>
<dbReference type="InterPro" id="IPR036388">
    <property type="entry name" value="WH-like_DNA-bd_sf"/>
</dbReference>
<dbReference type="Gene3D" id="3.40.190.10">
    <property type="entry name" value="Periplasmic binding protein-like II"/>
    <property type="match status" value="2"/>
</dbReference>
<dbReference type="Gene3D" id="1.10.10.10">
    <property type="entry name" value="Winged helix-like DNA-binding domain superfamily/Winged helix DNA-binding domain"/>
    <property type="match status" value="1"/>
</dbReference>
<evidence type="ECO:0000313" key="7">
    <source>
        <dbReference type="Proteomes" id="UP000198852"/>
    </source>
</evidence>
<dbReference type="PROSITE" id="PS50931">
    <property type="entry name" value="HTH_LYSR"/>
    <property type="match status" value="1"/>
</dbReference>
<evidence type="ECO:0000259" key="5">
    <source>
        <dbReference type="PROSITE" id="PS50931"/>
    </source>
</evidence>
<dbReference type="Proteomes" id="UP000198852">
    <property type="component" value="Unassembled WGS sequence"/>
</dbReference>
<evidence type="ECO:0000256" key="4">
    <source>
        <dbReference type="ARBA" id="ARBA00023163"/>
    </source>
</evidence>
<dbReference type="GO" id="GO:0032993">
    <property type="term" value="C:protein-DNA complex"/>
    <property type="evidence" value="ECO:0007669"/>
    <property type="project" value="TreeGrafter"/>
</dbReference>
<keyword evidence="2" id="KW-0805">Transcription regulation</keyword>
<dbReference type="FunFam" id="1.10.10.10:FF:000001">
    <property type="entry name" value="LysR family transcriptional regulator"/>
    <property type="match status" value="1"/>
</dbReference>
<dbReference type="SUPFAM" id="SSF53850">
    <property type="entry name" value="Periplasmic binding protein-like II"/>
    <property type="match status" value="1"/>
</dbReference>
<dbReference type="AlphaFoldDB" id="A0A1I6V3I9"/>
<proteinExistence type="inferred from homology"/>
<dbReference type="RefSeq" id="WP_093424043.1">
    <property type="nucleotide sequence ID" value="NZ_FOZX01000015.1"/>
</dbReference>
<keyword evidence="3 6" id="KW-0238">DNA-binding</keyword>
<protein>
    <submittedName>
        <fullName evidence="6">DNA-binding transcriptional regulator, LysR family</fullName>
    </submittedName>
</protein>
<dbReference type="EMBL" id="FOZX01000015">
    <property type="protein sequence ID" value="SFT08242.1"/>
    <property type="molecule type" value="Genomic_DNA"/>
</dbReference>
<dbReference type="OrthoDB" id="3176554at2"/>
<dbReference type="PANTHER" id="PTHR30346">
    <property type="entry name" value="TRANSCRIPTIONAL DUAL REGULATOR HCAR-RELATED"/>
    <property type="match status" value="1"/>
</dbReference>
<dbReference type="Pfam" id="PF03466">
    <property type="entry name" value="LysR_substrate"/>
    <property type="match status" value="1"/>
</dbReference>
<comment type="similarity">
    <text evidence="1">Belongs to the LysR transcriptional regulatory family.</text>
</comment>
<keyword evidence="4" id="KW-0804">Transcription</keyword>
<accession>A0A1I6V3I9</accession>
<evidence type="ECO:0000256" key="3">
    <source>
        <dbReference type="ARBA" id="ARBA00023125"/>
    </source>
</evidence>
<sequence length="302" mass="32264">MELRHLRYFATVAETCHFGRAAEQLHIAQPALSHTVRQLEDELGVALLERTTRQVRVTPAGEFFLGEAQRVLAAVEEGVRGVRRLGEGRSGLVRVGFTGTAAFSHLPHLARALAQRLPQVELEVRAELLTADQCAQLRDGSLGIGVLRPPVTADDIDYRVIEVEPLILAVPADHRLAVEPVVSTADLRAEPLVTYDGRHSVVHDAVLRSCRDAGFTPVQQHQAPGTAALLALVAGGLGVGVVPASARALPLAGVVFRDLSGSASVELAVAWHRDTDSPLVNTVLAELEDVFPSARTAAEAGR</sequence>
<dbReference type="PANTHER" id="PTHR30346:SF0">
    <property type="entry name" value="HCA OPERON TRANSCRIPTIONAL ACTIVATOR HCAR"/>
    <property type="match status" value="1"/>
</dbReference>
<reference evidence="7" key="1">
    <citation type="submission" date="2016-10" db="EMBL/GenBank/DDBJ databases">
        <authorList>
            <person name="Varghese N."/>
            <person name="Submissions S."/>
        </authorList>
    </citation>
    <scope>NUCLEOTIDE SEQUENCE [LARGE SCALE GENOMIC DNA]</scope>
    <source>
        <strain evidence="7">DSM 44771</strain>
    </source>
</reference>
<dbReference type="Pfam" id="PF00126">
    <property type="entry name" value="HTH_1"/>
    <property type="match status" value="1"/>
</dbReference>
<name>A0A1I6V3I9_9PSEU</name>
<dbReference type="SUPFAM" id="SSF46785">
    <property type="entry name" value="Winged helix' DNA-binding domain"/>
    <property type="match status" value="1"/>
</dbReference>
<dbReference type="GO" id="GO:0003700">
    <property type="term" value="F:DNA-binding transcription factor activity"/>
    <property type="evidence" value="ECO:0007669"/>
    <property type="project" value="InterPro"/>
</dbReference>
<dbReference type="STRING" id="95161.SAMN05660874_05559"/>
<evidence type="ECO:0000256" key="2">
    <source>
        <dbReference type="ARBA" id="ARBA00023015"/>
    </source>
</evidence>
<dbReference type="CDD" id="cd08414">
    <property type="entry name" value="PBP2_LTTR_aromatics_like"/>
    <property type="match status" value="1"/>
</dbReference>
<dbReference type="GO" id="GO:0003677">
    <property type="term" value="F:DNA binding"/>
    <property type="evidence" value="ECO:0007669"/>
    <property type="project" value="UniProtKB-KW"/>
</dbReference>
<gene>
    <name evidence="6" type="ORF">SAMN05660874_05559</name>
</gene>
<dbReference type="InterPro" id="IPR000847">
    <property type="entry name" value="LysR_HTH_N"/>
</dbReference>